<sequence length="1057" mass="110959">MFSFRQLLIICVVLYAYSATSQRGKIITTAATSVMDPNGDGYISLDNTGFSNDGYYVDEFEIPMFALPVFGDGDTLNDAQAGGNCGVTDLTVDSTGAAAYAALDDNDNLIFRLRLAEERNSVQAYTILIDTDGKLGATDPNSTGVNAGFEIDITFIKKQGIYVYDIDGIDSCPTELLSYDVDDYSQVSIADIVSCGNEDYFIDFYLPFGDLTTEFGITEDSELQFIVVTNISGTCAMAGKISDIGGVDDTEYGGCITCAFEDLASNQCPVPFSELQEGGSGFASGSTPEPELETPLKEGDTVISGKADPEAEVYIDVYDINDALVESDTSQVDTDSLWSVTLTLPLSQGDSVVAVAQIAGNCDSQASGSQVSFAVVVLNTKPTISGTATALAYTENDGGIPADPGVVASDNEDLDFVYATVKISNGYESTEDALSFTDQLGLTGSYDAGTATMTITGDATVDDYNTALQSIAYTNSSEDPVESTRTLTFIINDGTEDSDPFTRDITVSAENDAPVLTGTAGSTEYTTETPPFVVNSTFSITDVDNTQIASAEVFVVQSSNNTFVDGDELSFTNTTEITGSYNSTTGVLTLSGSSSLANYAAALNSIEFEYNPPGTANENTRKITFNVSDGISNSNFINHFITFATSTNFPPEVIEVNGEPVVGAVDLTTNEDSSVEVCLTVNDPDGDLVTVTITTPPTNGTAGTINEVDGEFCFSYTPNADFNGTETIVLEACDALSECNTANVTINIDISPVNDPPVIAPSTVSADEKTTTELCINPGDITDIEGDTHEFTSGTSVNGGTVVDGTADDLCFDYTPPTGFIGTDQVEVTICDSADPTVCSTTTVDVEVVSVNENPIIYVNGIDSETMTIETFEDSVKVFCFSVVDVDGDNVSTLSINKISGNGTLIAAATEFCYEYTPVPDENGIPSVWEITIEDDGTGNLTDMVTVTLNLAAVNDYPTLADIADPAAIDEDATEQTVNLSGISAGGGETQTLSVTATSSNTALIPDPTVTYTSAEATGSLTYTPVADQSGTATITVTVDDGQAANNTVSKTFTVTV</sequence>
<dbReference type="EMBL" id="FZPD01000008">
    <property type="protein sequence ID" value="SNT40115.1"/>
    <property type="molecule type" value="Genomic_DNA"/>
</dbReference>
<dbReference type="Proteomes" id="UP000198393">
    <property type="component" value="Unassembled WGS sequence"/>
</dbReference>
<dbReference type="Gene3D" id="2.60.40.2810">
    <property type="match status" value="1"/>
</dbReference>
<protein>
    <recommendedName>
        <fullName evidence="4">Tandem-95 repeat protein</fullName>
    </recommendedName>
</protein>
<dbReference type="NCBIfam" id="NF012211">
    <property type="entry name" value="tand_rpt_95"/>
    <property type="match status" value="2"/>
</dbReference>
<keyword evidence="3" id="KW-1185">Reference proteome</keyword>
<name>A0A239MBH2_EKHLU</name>
<dbReference type="PANTHER" id="PTHR14139:SF2">
    <property type="entry name" value="CALSYNTENIN-1"/>
    <property type="match status" value="1"/>
</dbReference>
<dbReference type="RefSeq" id="WP_144017492.1">
    <property type="nucleotide sequence ID" value="NZ_FZPD01000008.1"/>
</dbReference>
<feature type="region of interest" description="Disordered" evidence="1">
    <location>
        <begin position="279"/>
        <end position="303"/>
    </location>
</feature>
<evidence type="ECO:0000313" key="2">
    <source>
        <dbReference type="EMBL" id="SNT40115.1"/>
    </source>
</evidence>
<evidence type="ECO:0000313" key="3">
    <source>
        <dbReference type="Proteomes" id="UP000198393"/>
    </source>
</evidence>
<reference evidence="2 3" key="1">
    <citation type="submission" date="2017-06" db="EMBL/GenBank/DDBJ databases">
        <authorList>
            <person name="Kim H.J."/>
            <person name="Triplett B.A."/>
        </authorList>
    </citation>
    <scope>NUCLEOTIDE SEQUENCE [LARGE SCALE GENOMIC DNA]</scope>
    <source>
        <strain evidence="2 3">DSM 19307</strain>
    </source>
</reference>
<proteinExistence type="predicted"/>
<organism evidence="2 3">
    <name type="scientific">Ekhidna lutea</name>
    <dbReference type="NCBI Taxonomy" id="447679"/>
    <lineage>
        <taxon>Bacteria</taxon>
        <taxon>Pseudomonadati</taxon>
        <taxon>Bacteroidota</taxon>
        <taxon>Cytophagia</taxon>
        <taxon>Cytophagales</taxon>
        <taxon>Reichenbachiellaceae</taxon>
        <taxon>Ekhidna</taxon>
    </lineage>
</organism>
<gene>
    <name evidence="2" type="ORF">SAMN05421640_3792</name>
</gene>
<dbReference type="OrthoDB" id="9805017at2"/>
<evidence type="ECO:0008006" key="4">
    <source>
        <dbReference type="Google" id="ProtNLM"/>
    </source>
</evidence>
<dbReference type="PANTHER" id="PTHR14139">
    <property type="entry name" value="CALSYNTENIN"/>
    <property type="match status" value="1"/>
</dbReference>
<dbReference type="Pfam" id="PF17963">
    <property type="entry name" value="Big_9"/>
    <property type="match status" value="2"/>
</dbReference>
<dbReference type="AlphaFoldDB" id="A0A239MBH2"/>
<evidence type="ECO:0000256" key="1">
    <source>
        <dbReference type="SAM" id="MobiDB-lite"/>
    </source>
</evidence>
<feature type="non-terminal residue" evidence="2">
    <location>
        <position position="1057"/>
    </location>
</feature>
<accession>A0A239MBH2</accession>